<evidence type="ECO:0000259" key="3">
    <source>
        <dbReference type="Pfam" id="PF23925"/>
    </source>
</evidence>
<dbReference type="GO" id="GO:0002926">
    <property type="term" value="P:tRNA wobble base 5-methoxycarbonylmethyl-2-thiouridinylation"/>
    <property type="evidence" value="ECO:0007669"/>
    <property type="project" value="TreeGrafter"/>
</dbReference>
<dbReference type="EMBL" id="KB707440">
    <property type="protein sequence ID" value="EMR62350.1"/>
    <property type="molecule type" value="Genomic_DNA"/>
</dbReference>
<dbReference type="HOGENOM" id="CLU_839458_0_0_1"/>
<gene>
    <name evidence="4" type="ORF">UCREL1_10715</name>
</gene>
<dbReference type="eggNOG" id="KOG1920">
    <property type="taxonomic scope" value="Eukaryota"/>
</dbReference>
<organism evidence="4 5">
    <name type="scientific">Eutypa lata (strain UCR-EL1)</name>
    <name type="common">Grapevine dieback disease fungus</name>
    <name type="synonym">Eutypa armeniacae</name>
    <dbReference type="NCBI Taxonomy" id="1287681"/>
    <lineage>
        <taxon>Eukaryota</taxon>
        <taxon>Fungi</taxon>
        <taxon>Dikarya</taxon>
        <taxon>Ascomycota</taxon>
        <taxon>Pezizomycotina</taxon>
        <taxon>Sordariomycetes</taxon>
        <taxon>Xylariomycetidae</taxon>
        <taxon>Xylariales</taxon>
        <taxon>Diatrypaceae</taxon>
        <taxon>Eutypa</taxon>
    </lineage>
</organism>
<dbReference type="KEGG" id="ela:UCREL1_10715"/>
<dbReference type="Pfam" id="PF23878">
    <property type="entry name" value="TPR_ELP1"/>
    <property type="match status" value="1"/>
</dbReference>
<dbReference type="PANTHER" id="PTHR12747">
    <property type="entry name" value="ELONGATOR COMPLEX PROTEIN 1"/>
    <property type="match status" value="1"/>
</dbReference>
<feature type="domain" description="ELP1 TPR" evidence="2">
    <location>
        <begin position="238"/>
        <end position="325"/>
    </location>
</feature>
<protein>
    <submittedName>
        <fullName evidence="4">Putative elongator complex protein 1 protein</fullName>
    </submittedName>
</protein>
<dbReference type="GO" id="GO:0033588">
    <property type="term" value="C:elongator holoenzyme complex"/>
    <property type="evidence" value="ECO:0007669"/>
    <property type="project" value="InterPro"/>
</dbReference>
<dbReference type="InterPro" id="IPR056167">
    <property type="entry name" value="A-sol_ELP1"/>
</dbReference>
<dbReference type="GO" id="GO:0005829">
    <property type="term" value="C:cytosol"/>
    <property type="evidence" value="ECO:0007669"/>
    <property type="project" value="TreeGrafter"/>
</dbReference>
<dbReference type="InterPro" id="IPR006849">
    <property type="entry name" value="Elp1"/>
</dbReference>
<dbReference type="InterPro" id="IPR056165">
    <property type="entry name" value="Beta-prop_ELP1_2nd"/>
</dbReference>
<dbReference type="OrthoDB" id="40048at2759"/>
<name>M7T6R3_EUTLA</name>
<dbReference type="STRING" id="1287681.M7T6R3"/>
<proteinExistence type="predicted"/>
<dbReference type="Proteomes" id="UP000012174">
    <property type="component" value="Unassembled WGS sequence"/>
</dbReference>
<dbReference type="GO" id="GO:0000049">
    <property type="term" value="F:tRNA binding"/>
    <property type="evidence" value="ECO:0007669"/>
    <property type="project" value="TreeGrafter"/>
</dbReference>
<dbReference type="UniPathway" id="UPA00988"/>
<dbReference type="Pfam" id="PF23797">
    <property type="entry name" value="Beta-prop_ELP1_2nd"/>
    <property type="match status" value="1"/>
</dbReference>
<dbReference type="Pfam" id="PF23925">
    <property type="entry name" value="A-sol_ELP1"/>
    <property type="match status" value="1"/>
</dbReference>
<dbReference type="InterPro" id="IPR056166">
    <property type="entry name" value="TPR_ELP1"/>
</dbReference>
<accession>M7T6R3</accession>
<dbReference type="AlphaFoldDB" id="M7T6R3"/>
<sequence length="331" mass="37442">MDTFKFIHLTDVDALEVPPDDPEKDERCRSIERGSRLITAMPTNMSLRVDMNILYDHKPQQFLANVGLFLDQLDDVSYIDLFLSSLKAEDVTLTMYIDTKPGGTREALQEIPSQPQLGQTTSKVNTICDAVLSHLQTRKVIDHGTLQNIITANVCKDPPALEDGLLVVAKLMQEDERLAEKAVEHICFLADVNTLYDEALGLYNLDLALLVAQQSQRDPREYLPFIQNLHQLPGLRRQFAIDDHLARREKALAHLHVLQAHQEVQDYTVKHALYAAALKLYRYDQANLAALTHLYAAYLESKSRFREAGLSYESLHDYAAATRCYHPGSAI</sequence>
<keyword evidence="5" id="KW-1185">Reference proteome</keyword>
<reference evidence="5" key="1">
    <citation type="journal article" date="2013" name="Genome Announc.">
        <title>Draft genome sequence of the grapevine dieback fungus Eutypa lata UCR-EL1.</title>
        <authorList>
            <person name="Blanco-Ulate B."/>
            <person name="Rolshausen P.E."/>
            <person name="Cantu D."/>
        </authorList>
    </citation>
    <scope>NUCLEOTIDE SEQUENCE [LARGE SCALE GENOMIC DNA]</scope>
    <source>
        <strain evidence="5">UCR-EL1</strain>
    </source>
</reference>
<feature type="domain" description="ELP1 alpha-solenoid" evidence="3">
    <location>
        <begin position="40"/>
        <end position="229"/>
    </location>
</feature>
<evidence type="ECO:0000259" key="2">
    <source>
        <dbReference type="Pfam" id="PF23878"/>
    </source>
</evidence>
<evidence type="ECO:0000313" key="5">
    <source>
        <dbReference type="Proteomes" id="UP000012174"/>
    </source>
</evidence>
<evidence type="ECO:0000313" key="4">
    <source>
        <dbReference type="EMBL" id="EMR62350.1"/>
    </source>
</evidence>
<evidence type="ECO:0000259" key="1">
    <source>
        <dbReference type="Pfam" id="PF23797"/>
    </source>
</evidence>
<dbReference type="PANTHER" id="PTHR12747:SF0">
    <property type="entry name" value="ELONGATOR COMPLEX PROTEIN 1"/>
    <property type="match status" value="1"/>
</dbReference>
<feature type="domain" description="ELP1 N-terminal second beta-propeller" evidence="1">
    <location>
        <begin position="3"/>
        <end position="38"/>
    </location>
</feature>